<evidence type="ECO:0000313" key="2">
    <source>
        <dbReference type="Proteomes" id="UP000008634"/>
    </source>
</evidence>
<dbReference type="EMBL" id="CP002453">
    <property type="protein sequence ID" value="ADV49037.1"/>
    <property type="molecule type" value="Genomic_DNA"/>
</dbReference>
<dbReference type="AlphaFoldDB" id="E6XCP8"/>
<proteinExistence type="predicted"/>
<gene>
    <name evidence="1" type="ordered locus">Celal_1736</name>
</gene>
<dbReference type="RefSeq" id="WP_013550515.1">
    <property type="nucleotide sequence ID" value="NC_014934.1"/>
</dbReference>
<dbReference type="eggNOG" id="ENOG5030ZRG">
    <property type="taxonomic scope" value="Bacteria"/>
</dbReference>
<reference evidence="1 2" key="1">
    <citation type="journal article" date="2010" name="Stand. Genomic Sci.">
        <title>Complete genome sequence of Cellulophaga algicola type strain (IC166).</title>
        <authorList>
            <person name="Abt B."/>
            <person name="Lu M."/>
            <person name="Misra M."/>
            <person name="Han C."/>
            <person name="Nolan M."/>
            <person name="Lucas S."/>
            <person name="Hammon N."/>
            <person name="Deshpande S."/>
            <person name="Cheng J.F."/>
            <person name="Tapia R."/>
            <person name="Goodwin L."/>
            <person name="Pitluck S."/>
            <person name="Liolios K."/>
            <person name="Pagani I."/>
            <person name="Ivanova N."/>
            <person name="Mavromatis K."/>
            <person name="Ovchinikova G."/>
            <person name="Pati A."/>
            <person name="Chen A."/>
            <person name="Palaniappan K."/>
            <person name="Land M."/>
            <person name="Hauser L."/>
            <person name="Chang Y.J."/>
            <person name="Jeffries C.D."/>
            <person name="Detter J.C."/>
            <person name="Brambilla E."/>
            <person name="Rohde M."/>
            <person name="Tindall B.J."/>
            <person name="Goker M."/>
            <person name="Woyke T."/>
            <person name="Bristow J."/>
            <person name="Eisen J.A."/>
            <person name="Markowitz V."/>
            <person name="Hugenholtz P."/>
            <person name="Kyrpides N.C."/>
            <person name="Klenk H.P."/>
            <person name="Lapidus A."/>
        </authorList>
    </citation>
    <scope>NUCLEOTIDE SEQUENCE [LARGE SCALE GENOMIC DNA]</scope>
    <source>
        <strain evidence="2">DSM 14237 / IC166 / ACAM 630</strain>
    </source>
</reference>
<dbReference type="KEGG" id="cao:Celal_1736"/>
<dbReference type="Proteomes" id="UP000008634">
    <property type="component" value="Chromosome"/>
</dbReference>
<accession>E6XCP8</accession>
<name>E6XCP8_CELAD</name>
<sequence>MKILGHKLFNLKYIIGSVFALLLLTSYLPNNAFETEYDKSDLEYVFKTSGSYTDDVSGEMIFKTTSKKNSLGENFITVTAEIKNVEQSVFSFLISKKVESDTIEAGVYKITYNNEESVYRQEGALGFFNIIDSNDLPYYATDGKIIISKINGNNIKGFVHLTLENFRNKKIKISGNFNADFVKE</sequence>
<protein>
    <submittedName>
        <fullName evidence="1">Uncharacterized protein</fullName>
    </submittedName>
</protein>
<evidence type="ECO:0000313" key="1">
    <source>
        <dbReference type="EMBL" id="ADV49037.1"/>
    </source>
</evidence>
<organism evidence="1 2">
    <name type="scientific">Cellulophaga algicola (strain DSM 14237 / IC166 / ACAM 630)</name>
    <dbReference type="NCBI Taxonomy" id="688270"/>
    <lineage>
        <taxon>Bacteria</taxon>
        <taxon>Pseudomonadati</taxon>
        <taxon>Bacteroidota</taxon>
        <taxon>Flavobacteriia</taxon>
        <taxon>Flavobacteriales</taxon>
        <taxon>Flavobacteriaceae</taxon>
        <taxon>Cellulophaga</taxon>
    </lineage>
</organism>
<keyword evidence="2" id="KW-1185">Reference proteome</keyword>
<dbReference type="HOGENOM" id="CLU_1465726_0_0_10"/>
<dbReference type="OrthoDB" id="1177807at2"/>